<dbReference type="InterPro" id="IPR001073">
    <property type="entry name" value="C1q_dom"/>
</dbReference>
<feature type="domain" description="C1q" evidence="5">
    <location>
        <begin position="76"/>
        <end position="211"/>
    </location>
</feature>
<evidence type="ECO:0000313" key="6">
    <source>
        <dbReference type="Proteomes" id="UP000085678"/>
    </source>
</evidence>
<keyword evidence="6" id="KW-1185">Reference proteome</keyword>
<keyword evidence="3 4" id="KW-0732">Signal</keyword>
<evidence type="ECO:0000259" key="5">
    <source>
        <dbReference type="PROSITE" id="PS50871"/>
    </source>
</evidence>
<dbReference type="InterPro" id="IPR050822">
    <property type="entry name" value="Cerebellin_Synaptic_Org"/>
</dbReference>
<accession>A0A1S3I0M8</accession>
<gene>
    <name evidence="7" type="primary">LOC106159612</name>
</gene>
<feature type="signal peptide" evidence="4">
    <location>
        <begin position="1"/>
        <end position="27"/>
    </location>
</feature>
<dbReference type="RefSeq" id="XP_013391381.1">
    <property type="nucleotide sequence ID" value="XM_013535927.1"/>
</dbReference>
<evidence type="ECO:0000256" key="2">
    <source>
        <dbReference type="ARBA" id="ARBA00022525"/>
    </source>
</evidence>
<protein>
    <submittedName>
        <fullName evidence="7">Complement C1q-like protein 4</fullName>
    </submittedName>
</protein>
<evidence type="ECO:0000256" key="4">
    <source>
        <dbReference type="SAM" id="SignalP"/>
    </source>
</evidence>
<comment type="subcellular location">
    <subcellularLocation>
        <location evidence="1">Secreted</location>
    </subcellularLocation>
</comment>
<dbReference type="InParanoid" id="A0A1S3I0M8"/>
<dbReference type="Pfam" id="PF00386">
    <property type="entry name" value="C1q"/>
    <property type="match status" value="1"/>
</dbReference>
<sequence length="211" mass="22861">MCRRMYSVGSSAFGLGIVAWLVVVTTGQDCPPVSCPPSADINQRVNVLAASYSNVALLLERLEREVRQLSTAIGNPDSPRVAFSAALEHSRVVKTSDVLNFEKVITNVGNAYNAMSGRFTCPFSGSYFFTATISTSTTGERIAAELRRSTQPDAFLMYVLAASHDDHNTGSNSVITRCEKGETVHLQAIHVTGPTPTLWYAWSTFSGYLIG</sequence>
<keyword evidence="2" id="KW-0964">Secreted</keyword>
<dbReference type="AlphaFoldDB" id="A0A1S3I0M8"/>
<dbReference type="InterPro" id="IPR008983">
    <property type="entry name" value="Tumour_necrosis_fac-like_dom"/>
</dbReference>
<dbReference type="KEGG" id="lak:106159612"/>
<reference evidence="7" key="1">
    <citation type="submission" date="2025-08" db="UniProtKB">
        <authorList>
            <consortium name="RefSeq"/>
        </authorList>
    </citation>
    <scope>IDENTIFICATION</scope>
    <source>
        <tissue evidence="7">Gonads</tissue>
    </source>
</reference>
<name>A0A1S3I0M8_LINAN</name>
<dbReference type="SMART" id="SM00110">
    <property type="entry name" value="C1Q"/>
    <property type="match status" value="1"/>
</dbReference>
<evidence type="ECO:0000313" key="7">
    <source>
        <dbReference type="RefSeq" id="XP_013391381.1"/>
    </source>
</evidence>
<dbReference type="OrthoDB" id="6161780at2759"/>
<dbReference type="Gene3D" id="2.60.120.40">
    <property type="match status" value="1"/>
</dbReference>
<dbReference type="Proteomes" id="UP000085678">
    <property type="component" value="Unplaced"/>
</dbReference>
<dbReference type="PANTHER" id="PTHR22923:SF116">
    <property type="entry name" value="C1Q DOMAIN-CONTAINING PROTEIN"/>
    <property type="match status" value="1"/>
</dbReference>
<dbReference type="PRINTS" id="PR00007">
    <property type="entry name" value="COMPLEMNTC1Q"/>
</dbReference>
<dbReference type="PROSITE" id="PS50871">
    <property type="entry name" value="C1Q"/>
    <property type="match status" value="1"/>
</dbReference>
<organism evidence="6 7">
    <name type="scientific">Lingula anatina</name>
    <name type="common">Brachiopod</name>
    <name type="synonym">Lingula unguis</name>
    <dbReference type="NCBI Taxonomy" id="7574"/>
    <lineage>
        <taxon>Eukaryota</taxon>
        <taxon>Metazoa</taxon>
        <taxon>Spiralia</taxon>
        <taxon>Lophotrochozoa</taxon>
        <taxon>Brachiopoda</taxon>
        <taxon>Linguliformea</taxon>
        <taxon>Lingulata</taxon>
        <taxon>Lingulida</taxon>
        <taxon>Linguloidea</taxon>
        <taxon>Lingulidae</taxon>
        <taxon>Lingula</taxon>
    </lineage>
</organism>
<dbReference type="GO" id="GO:0005576">
    <property type="term" value="C:extracellular region"/>
    <property type="evidence" value="ECO:0007669"/>
    <property type="project" value="UniProtKB-SubCell"/>
</dbReference>
<dbReference type="STRING" id="7574.A0A1S3I0M8"/>
<evidence type="ECO:0000256" key="1">
    <source>
        <dbReference type="ARBA" id="ARBA00004613"/>
    </source>
</evidence>
<dbReference type="PANTHER" id="PTHR22923">
    <property type="entry name" value="CEREBELLIN-RELATED"/>
    <property type="match status" value="1"/>
</dbReference>
<dbReference type="GeneID" id="106159612"/>
<proteinExistence type="predicted"/>
<feature type="chain" id="PRO_5010168127" evidence="4">
    <location>
        <begin position="28"/>
        <end position="211"/>
    </location>
</feature>
<dbReference type="SUPFAM" id="SSF49842">
    <property type="entry name" value="TNF-like"/>
    <property type="match status" value="1"/>
</dbReference>
<evidence type="ECO:0000256" key="3">
    <source>
        <dbReference type="ARBA" id="ARBA00022729"/>
    </source>
</evidence>